<feature type="domain" description="AB hydrolase-1" evidence="2">
    <location>
        <begin position="14"/>
        <end position="239"/>
    </location>
</feature>
<dbReference type="PANTHER" id="PTHR43798">
    <property type="entry name" value="MONOACYLGLYCEROL LIPASE"/>
    <property type="match status" value="1"/>
</dbReference>
<dbReference type="PRINTS" id="PR00111">
    <property type="entry name" value="ABHYDROLASE"/>
</dbReference>
<dbReference type="GO" id="GO:0016020">
    <property type="term" value="C:membrane"/>
    <property type="evidence" value="ECO:0007669"/>
    <property type="project" value="TreeGrafter"/>
</dbReference>
<proteinExistence type="predicted"/>
<evidence type="ECO:0000313" key="4">
    <source>
        <dbReference type="Proteomes" id="UP000587527"/>
    </source>
</evidence>
<dbReference type="SUPFAM" id="SSF53474">
    <property type="entry name" value="alpha/beta-Hydrolases"/>
    <property type="match status" value="1"/>
</dbReference>
<dbReference type="Pfam" id="PF12697">
    <property type="entry name" value="Abhydrolase_6"/>
    <property type="match status" value="1"/>
</dbReference>
<dbReference type="InterPro" id="IPR029058">
    <property type="entry name" value="AB_hydrolase_fold"/>
</dbReference>
<keyword evidence="1" id="KW-0378">Hydrolase</keyword>
<protein>
    <submittedName>
        <fullName evidence="3">Pimeloyl-ACP methyl ester carboxylesterase</fullName>
    </submittedName>
</protein>
<accession>A0A841C354</accession>
<evidence type="ECO:0000313" key="3">
    <source>
        <dbReference type="EMBL" id="MBB5873271.1"/>
    </source>
</evidence>
<dbReference type="Proteomes" id="UP000587527">
    <property type="component" value="Unassembled WGS sequence"/>
</dbReference>
<name>A0A841C354_9ACTN</name>
<dbReference type="GO" id="GO:0016787">
    <property type="term" value="F:hydrolase activity"/>
    <property type="evidence" value="ECO:0007669"/>
    <property type="project" value="UniProtKB-KW"/>
</dbReference>
<evidence type="ECO:0000256" key="1">
    <source>
        <dbReference type="ARBA" id="ARBA00022801"/>
    </source>
</evidence>
<dbReference type="PANTHER" id="PTHR43798:SF31">
    <property type="entry name" value="AB HYDROLASE SUPERFAMILY PROTEIN YCLE"/>
    <property type="match status" value="1"/>
</dbReference>
<gene>
    <name evidence="3" type="ORF">F4553_006705</name>
</gene>
<sequence>MTLKYDLEGSGPVVLLLHSSVCDRRMWQPQTTPLLAAGFRVLRPDFRGYGDTPAPTAAYSDADDVRALLDELDLATVHLVGASFGGRVAQEVAARWPHRIASLALVCAGAQGHPKTADVAAFGARENELIEARDLDAAVALNVATWVGPAATAPTREFVGVMQRRAFDLQIDAPEVDSPDADHDLAAITAPTLVVSGAHDLDYFTEIAAHLAKEIPGARHTVLDWAGHLPSLEHPARFNPLLLEFLSSQPR</sequence>
<comment type="caution">
    <text evidence="3">The sequence shown here is derived from an EMBL/GenBank/DDBJ whole genome shotgun (WGS) entry which is preliminary data.</text>
</comment>
<dbReference type="AlphaFoldDB" id="A0A841C354"/>
<dbReference type="RefSeq" id="WP_184844200.1">
    <property type="nucleotide sequence ID" value="NZ_JACHMN010000003.1"/>
</dbReference>
<evidence type="ECO:0000259" key="2">
    <source>
        <dbReference type="Pfam" id="PF12697"/>
    </source>
</evidence>
<dbReference type="InterPro" id="IPR000073">
    <property type="entry name" value="AB_hydrolase_1"/>
</dbReference>
<dbReference type="EMBL" id="JACHMN010000003">
    <property type="protein sequence ID" value="MBB5873271.1"/>
    <property type="molecule type" value="Genomic_DNA"/>
</dbReference>
<reference evidence="3 4" key="1">
    <citation type="submission" date="2020-08" db="EMBL/GenBank/DDBJ databases">
        <title>Sequencing the genomes of 1000 actinobacteria strains.</title>
        <authorList>
            <person name="Klenk H.-P."/>
        </authorList>
    </citation>
    <scope>NUCLEOTIDE SEQUENCE [LARGE SCALE GENOMIC DNA]</scope>
    <source>
        <strain evidence="3 4">DSM 45362</strain>
    </source>
</reference>
<dbReference type="InterPro" id="IPR050266">
    <property type="entry name" value="AB_hydrolase_sf"/>
</dbReference>
<keyword evidence="4" id="KW-1185">Reference proteome</keyword>
<organism evidence="3 4">
    <name type="scientific">Allocatelliglobosispora scoriae</name>
    <dbReference type="NCBI Taxonomy" id="643052"/>
    <lineage>
        <taxon>Bacteria</taxon>
        <taxon>Bacillati</taxon>
        <taxon>Actinomycetota</taxon>
        <taxon>Actinomycetes</taxon>
        <taxon>Micromonosporales</taxon>
        <taxon>Micromonosporaceae</taxon>
        <taxon>Allocatelliglobosispora</taxon>
    </lineage>
</organism>
<dbReference type="Gene3D" id="3.40.50.1820">
    <property type="entry name" value="alpha/beta hydrolase"/>
    <property type="match status" value="1"/>
</dbReference>